<dbReference type="HOGENOM" id="CLU_2700308_0_0_5"/>
<reference evidence="3" key="1">
    <citation type="submission" date="2010-11" db="EMBL/GenBank/DDBJ databases">
        <title>Complete genome sequence of Candidatus Liberibacter solanacearum CLso-ZC1.</title>
        <authorList>
            <person name="Lin H."/>
            <person name="Doddapaneni H.V."/>
            <person name="Lou B."/>
            <person name="Civerolo E.L."/>
            <person name="Chen C."/>
            <person name="Duan Y."/>
            <person name="Zhou L."/>
            <person name="Glynn J."/>
        </authorList>
    </citation>
    <scope>NUCLEOTIDE SEQUENCE [LARGE SCALE GENOMIC DNA]</scope>
    <source>
        <strain evidence="3">CLso-ZC1</strain>
    </source>
</reference>
<sequence length="73" mass="8616">MLYPAELRDLYTLYTQKFGLYQPVVMSRMRFFKRFSYSKDQRKIFLGTIFLFASKIICGVDLLNVGIMSSMNI</sequence>
<evidence type="ECO:0000313" key="2">
    <source>
        <dbReference type="EMBL" id="ADR52883.1"/>
    </source>
</evidence>
<dbReference type="EMBL" id="CP002371">
    <property type="protein sequence ID" value="ADR52883.1"/>
    <property type="molecule type" value="Genomic_DNA"/>
</dbReference>
<name>E4UE55_LIBSC</name>
<dbReference type="STRING" id="658172.CKC_05690"/>
<dbReference type="Proteomes" id="UP000007038">
    <property type="component" value="Chromosome"/>
</dbReference>
<reference key="2">
    <citation type="submission" date="2010-11" db="EMBL/GenBank/DDBJ databases">
        <authorList>
            <person name="Lin H."/>
            <person name="Doddapaneni H.V."/>
            <person name="Lou B."/>
            <person name="Civerolo E.L."/>
            <person name="Chen C."/>
            <person name="Duan Y."/>
            <person name="Zhou L."/>
            <person name="Glynn J."/>
        </authorList>
    </citation>
    <scope>NUCLEOTIDE SEQUENCE</scope>
    <source>
        <strain>CLso-ZC1</strain>
    </source>
</reference>
<accession>E4UE55</accession>
<evidence type="ECO:0000313" key="3">
    <source>
        <dbReference type="Proteomes" id="UP000007038"/>
    </source>
</evidence>
<keyword evidence="1" id="KW-0472">Membrane</keyword>
<proteinExistence type="predicted"/>
<gene>
    <name evidence="2" type="ordered locus">CKC_05690</name>
</gene>
<keyword evidence="1" id="KW-1133">Transmembrane helix</keyword>
<evidence type="ECO:0000256" key="1">
    <source>
        <dbReference type="SAM" id="Phobius"/>
    </source>
</evidence>
<reference evidence="2 3" key="3">
    <citation type="journal article" date="2011" name="PLoS ONE">
        <title>The Complete Genome Sequence of 'Candidatus Liberibacter solanacearum', the Bacterium Associated with Potato Zebra Chip Disease.</title>
        <authorList>
            <person name="Lin H."/>
            <person name="Lou B."/>
            <person name="Glynn J.M."/>
            <person name="Doddapaneni H."/>
            <person name="Civerolo E.L."/>
            <person name="Chen C."/>
            <person name="Duan Y."/>
            <person name="Zhou L."/>
            <person name="Vahling C.M."/>
        </authorList>
    </citation>
    <scope>NUCLEOTIDE SEQUENCE [LARGE SCALE GENOMIC DNA]</scope>
    <source>
        <strain evidence="2 3">CLso-ZC1</strain>
    </source>
</reference>
<organism evidence="2 3">
    <name type="scientific">Liberibacter solanacearum (strain CLso-ZC1)</name>
    <dbReference type="NCBI Taxonomy" id="658172"/>
    <lineage>
        <taxon>Bacteria</taxon>
        <taxon>Pseudomonadati</taxon>
        <taxon>Pseudomonadota</taxon>
        <taxon>Alphaproteobacteria</taxon>
        <taxon>Hyphomicrobiales</taxon>
        <taxon>Rhizobiaceae</taxon>
        <taxon>Liberibacter</taxon>
    </lineage>
</organism>
<keyword evidence="1" id="KW-0812">Transmembrane</keyword>
<dbReference type="KEGG" id="lso:CKC_05690"/>
<feature type="transmembrane region" description="Helical" evidence="1">
    <location>
        <begin position="44"/>
        <end position="67"/>
    </location>
</feature>
<dbReference type="AlphaFoldDB" id="E4UE55"/>
<protein>
    <submittedName>
        <fullName evidence="2">Uncharacterized protein</fullName>
    </submittedName>
</protein>